<organism evidence="2 3">
    <name type="scientific">Scylla paramamosain</name>
    <name type="common">Mud crab</name>
    <dbReference type="NCBI Taxonomy" id="85552"/>
    <lineage>
        <taxon>Eukaryota</taxon>
        <taxon>Metazoa</taxon>
        <taxon>Ecdysozoa</taxon>
        <taxon>Arthropoda</taxon>
        <taxon>Crustacea</taxon>
        <taxon>Multicrustacea</taxon>
        <taxon>Malacostraca</taxon>
        <taxon>Eumalacostraca</taxon>
        <taxon>Eucarida</taxon>
        <taxon>Decapoda</taxon>
        <taxon>Pleocyemata</taxon>
        <taxon>Brachyura</taxon>
        <taxon>Eubrachyura</taxon>
        <taxon>Portunoidea</taxon>
        <taxon>Portunidae</taxon>
        <taxon>Portuninae</taxon>
        <taxon>Scylla</taxon>
    </lineage>
</organism>
<reference evidence="2 3" key="1">
    <citation type="submission" date="2023-03" db="EMBL/GenBank/DDBJ databases">
        <title>High-quality genome of Scylla paramamosain provides insights in environmental adaptation.</title>
        <authorList>
            <person name="Zhang L."/>
        </authorList>
    </citation>
    <scope>NUCLEOTIDE SEQUENCE [LARGE SCALE GENOMIC DNA]</scope>
    <source>
        <strain evidence="2">LZ_2023a</strain>
        <tissue evidence="2">Muscle</tissue>
    </source>
</reference>
<dbReference type="Proteomes" id="UP001487740">
    <property type="component" value="Unassembled WGS sequence"/>
</dbReference>
<feature type="compositionally biased region" description="Polar residues" evidence="1">
    <location>
        <begin position="80"/>
        <end position="93"/>
    </location>
</feature>
<proteinExistence type="predicted"/>
<feature type="region of interest" description="Disordered" evidence="1">
    <location>
        <begin position="133"/>
        <end position="157"/>
    </location>
</feature>
<accession>A0AAW0SZU6</accession>
<evidence type="ECO:0000256" key="1">
    <source>
        <dbReference type="SAM" id="MobiDB-lite"/>
    </source>
</evidence>
<protein>
    <submittedName>
        <fullName evidence="2">Uncharacterized protein</fullName>
    </submittedName>
</protein>
<keyword evidence="3" id="KW-1185">Reference proteome</keyword>
<name>A0AAW0SZU6_SCYPA</name>
<sequence>MEAPSVVFTESFTKTTVRAALMDLRPETHPNSLQHHPQTTPALHRPHQTIHRPQTIHVPSQPHIDLNTPSTDPRPVPDHTCTSPAPSNTTHRPSQPHIDPNRPSTDSKSAPDHPYPLQTIYVLSWPHRPQKTIQTSDLPYVPPQPHTDPNKPSTALKPSMYHPSLTQTPTDHPQTLDPPQIIHVHRIRKKQKKKIKITGVP</sequence>
<feature type="compositionally biased region" description="Polar residues" evidence="1">
    <location>
        <begin position="29"/>
        <end position="41"/>
    </location>
</feature>
<dbReference type="AlphaFoldDB" id="A0AAW0SZU6"/>
<dbReference type="EMBL" id="JARAKH010000042">
    <property type="protein sequence ID" value="KAK8380457.1"/>
    <property type="molecule type" value="Genomic_DNA"/>
</dbReference>
<evidence type="ECO:0000313" key="2">
    <source>
        <dbReference type="EMBL" id="KAK8380457.1"/>
    </source>
</evidence>
<feature type="region of interest" description="Disordered" evidence="1">
    <location>
        <begin position="23"/>
        <end position="115"/>
    </location>
</feature>
<gene>
    <name evidence="2" type="ORF">O3P69_016799</name>
</gene>
<comment type="caution">
    <text evidence="2">The sequence shown here is derived from an EMBL/GenBank/DDBJ whole genome shotgun (WGS) entry which is preliminary data.</text>
</comment>
<evidence type="ECO:0000313" key="3">
    <source>
        <dbReference type="Proteomes" id="UP001487740"/>
    </source>
</evidence>